<evidence type="ECO:0000259" key="11">
    <source>
        <dbReference type="Pfam" id="PF17146"/>
    </source>
</evidence>
<dbReference type="PANTHER" id="PTHR12814">
    <property type="entry name" value="RNA-BINDING PROTEIN NOB1"/>
    <property type="match status" value="1"/>
</dbReference>
<keyword evidence="4" id="KW-0378">Hydrolase</keyword>
<evidence type="ECO:0000256" key="7">
    <source>
        <dbReference type="PIRNR" id="PIRNR037125"/>
    </source>
</evidence>
<comment type="caution">
    <text evidence="12">The sequence shown here is derived from an EMBL/GenBank/DDBJ whole genome shotgun (WGS) entry which is preliminary data.</text>
</comment>
<evidence type="ECO:0000256" key="8">
    <source>
        <dbReference type="PIRSR" id="PIRSR037125-1"/>
    </source>
</evidence>
<feature type="compositionally biased region" description="Basic and acidic residues" evidence="9">
    <location>
        <begin position="124"/>
        <end position="157"/>
    </location>
</feature>
<comment type="function">
    <text evidence="7">Required for the synthesis of 40S ribosome subunits. Has a role in processing 20S pre-rRNA into the mature 18S rRNA, where it is required for cleavage at the 3' end of the mature 18S rRNA (D-site). Accompanies the 20S pre-rRNA from the nucleus to the cytoplasm.</text>
</comment>
<dbReference type="Gene3D" id="6.20.210.10">
    <property type="entry name" value="Nin one binding (NOB1), Zn-ribbon-like"/>
    <property type="match status" value="1"/>
</dbReference>
<keyword evidence="13" id="KW-1185">Reference proteome</keyword>
<evidence type="ECO:0000256" key="6">
    <source>
        <dbReference type="ARBA" id="ARBA00023242"/>
    </source>
</evidence>
<feature type="binding site" evidence="8">
    <location>
        <position position="336"/>
    </location>
    <ligand>
        <name>Zn(2+)</name>
        <dbReference type="ChEBI" id="CHEBI:29105"/>
    </ligand>
</feature>
<reference evidence="12 13" key="1">
    <citation type="journal article" date="2016" name="Genome Biol. Evol.">
        <title>Divergent and convergent evolution of fungal pathogenicity.</title>
        <authorList>
            <person name="Shang Y."/>
            <person name="Xiao G."/>
            <person name="Zheng P."/>
            <person name="Cen K."/>
            <person name="Zhan S."/>
            <person name="Wang C."/>
        </authorList>
    </citation>
    <scope>NUCLEOTIDE SEQUENCE [LARGE SCALE GENOMIC DNA]</scope>
    <source>
        <strain evidence="12 13">ARSEF 2679</strain>
    </source>
</reference>
<evidence type="ECO:0000259" key="10">
    <source>
        <dbReference type="Pfam" id="PF08772"/>
    </source>
</evidence>
<feature type="binding site" evidence="8">
    <location>
        <position position="351"/>
    </location>
    <ligand>
        <name>Zn(2+)</name>
        <dbReference type="ChEBI" id="CHEBI:29105"/>
    </ligand>
</feature>
<dbReference type="AlphaFoldDB" id="A0A167IM65"/>
<organism evidence="12 13">
    <name type="scientific">Cordyceps fumosorosea (strain ARSEF 2679)</name>
    <name type="common">Isaria fumosorosea</name>
    <dbReference type="NCBI Taxonomy" id="1081104"/>
    <lineage>
        <taxon>Eukaryota</taxon>
        <taxon>Fungi</taxon>
        <taxon>Dikarya</taxon>
        <taxon>Ascomycota</taxon>
        <taxon>Pezizomycotina</taxon>
        <taxon>Sordariomycetes</taxon>
        <taxon>Hypocreomycetidae</taxon>
        <taxon>Hypocreales</taxon>
        <taxon>Cordycipitaceae</taxon>
        <taxon>Cordyceps</taxon>
    </lineage>
</organism>
<protein>
    <recommendedName>
        <fullName evidence="7">20S-pre-rRNA D-site endonuclease NOB1</fullName>
    </recommendedName>
</protein>
<dbReference type="Proteomes" id="UP000076744">
    <property type="component" value="Unassembled WGS sequence"/>
</dbReference>
<dbReference type="RefSeq" id="XP_018699777.1">
    <property type="nucleotide sequence ID" value="XM_018853033.1"/>
</dbReference>
<dbReference type="GO" id="GO:0030490">
    <property type="term" value="P:maturation of SSU-rRNA"/>
    <property type="evidence" value="ECO:0007669"/>
    <property type="project" value="TreeGrafter"/>
</dbReference>
<comment type="subcellular location">
    <subcellularLocation>
        <location evidence="7">Nucleus</location>
        <location evidence="7">Nucleolus</location>
    </subcellularLocation>
</comment>
<feature type="domain" description="Nin one binding (NOB1) Zn-ribbon-like" evidence="10">
    <location>
        <begin position="323"/>
        <end position="394"/>
    </location>
</feature>
<dbReference type="OrthoDB" id="446759at2759"/>
<keyword evidence="5 7" id="KW-0862">Zinc</keyword>
<dbReference type="PIRSF" id="PIRSF037125">
    <property type="entry name" value="D-site_20S_pre-rRNA_nuclease"/>
    <property type="match status" value="1"/>
</dbReference>
<dbReference type="GeneID" id="30025723"/>
<evidence type="ECO:0000256" key="5">
    <source>
        <dbReference type="ARBA" id="ARBA00022833"/>
    </source>
</evidence>
<dbReference type="InterPro" id="IPR036283">
    <property type="entry name" value="NOB1_Zf-like_sf"/>
</dbReference>
<evidence type="ECO:0000256" key="1">
    <source>
        <dbReference type="ARBA" id="ARBA00005858"/>
    </source>
</evidence>
<dbReference type="GO" id="GO:0046872">
    <property type="term" value="F:metal ion binding"/>
    <property type="evidence" value="ECO:0007669"/>
    <property type="project" value="UniProtKB-UniRule"/>
</dbReference>
<feature type="compositionally biased region" description="Acidic residues" evidence="9">
    <location>
        <begin position="237"/>
        <end position="265"/>
    </location>
</feature>
<dbReference type="FunFam" id="3.40.50.1010:FF:000020">
    <property type="entry name" value="20S-pre-rRNA D-site endonuclease NOB1"/>
    <property type="match status" value="1"/>
</dbReference>
<dbReference type="SUPFAM" id="SSF144206">
    <property type="entry name" value="NOB1 zinc finger-like"/>
    <property type="match status" value="1"/>
</dbReference>
<dbReference type="InterPro" id="IPR033411">
    <property type="entry name" value="Ribonuclease_PIN"/>
</dbReference>
<evidence type="ECO:0000256" key="2">
    <source>
        <dbReference type="ARBA" id="ARBA00022722"/>
    </source>
</evidence>
<feature type="binding site" evidence="8">
    <location>
        <position position="333"/>
    </location>
    <ligand>
        <name>Zn(2+)</name>
        <dbReference type="ChEBI" id="CHEBI:29105"/>
    </ligand>
</feature>
<feature type="compositionally biased region" description="Low complexity" evidence="9">
    <location>
        <begin position="158"/>
        <end position="169"/>
    </location>
</feature>
<evidence type="ECO:0000313" key="13">
    <source>
        <dbReference type="Proteomes" id="UP000076744"/>
    </source>
</evidence>
<name>A0A167IM65_CORFA</name>
<dbReference type="GO" id="GO:0004521">
    <property type="term" value="F:RNA endonuclease activity"/>
    <property type="evidence" value="ECO:0007669"/>
    <property type="project" value="UniProtKB-UniRule"/>
</dbReference>
<sequence length="472" mass="50845">MATPPPAPPSEAPAPTTITTKPIHSLVLDTGPLIKNDPTVSALLAQAEQLYILPSVVSEIRDAATRSRVETQLLPFVTVRSPNPKSVGVIREFARKTGDLGSLSKPDVEVLALAYELECERNGGDWRLRSSPDQKRVNGKPPQREEAATQEAEREQTVEGAAAVPGAEVPVEEMAKLDVADSAQPEDAPEAVDAKPEDASEAVGATQTENNTKSEPSAETEPATETADATHTQGSENADDGLVIDEIVEEGDDDEEDGEASDDDGGWITPSNIKKHKAQAAGSTPSQAPQRTLQAAVLTSDFAMQNVALRMNLNLVTPSFARITQLKTWVLRCHGCFAVTRQTERQFCPRCGQPTLLRTSCSTDAQGVARLHLKRGFQFNNRGNVYSVPKPVHGTPHGRLAKHAGGKNNWGAGLVLAEDQKEYVRAAEAQRRQKKRDLMDEEFLPGILTGDRSGGGKIKVGAGRSVNGRRRR</sequence>
<dbReference type="EMBL" id="AZHB01000049">
    <property type="protein sequence ID" value="OAA49219.1"/>
    <property type="molecule type" value="Genomic_DNA"/>
</dbReference>
<accession>A0A167IM65</accession>
<dbReference type="InterPro" id="IPR014881">
    <property type="entry name" value="NOB1_Zn-bd"/>
</dbReference>
<dbReference type="GO" id="GO:0005737">
    <property type="term" value="C:cytoplasm"/>
    <property type="evidence" value="ECO:0007669"/>
    <property type="project" value="UniProtKB-ARBA"/>
</dbReference>
<proteinExistence type="inferred from homology"/>
<dbReference type="GO" id="GO:0016787">
    <property type="term" value="F:hydrolase activity"/>
    <property type="evidence" value="ECO:0007669"/>
    <property type="project" value="UniProtKB-KW"/>
</dbReference>
<gene>
    <name evidence="12" type="ORF">ISF_09431</name>
</gene>
<evidence type="ECO:0000313" key="12">
    <source>
        <dbReference type="EMBL" id="OAA49219.1"/>
    </source>
</evidence>
<keyword evidence="6 7" id="KW-0539">Nucleus</keyword>
<evidence type="ECO:0000256" key="4">
    <source>
        <dbReference type="ARBA" id="ARBA00022801"/>
    </source>
</evidence>
<dbReference type="PANTHER" id="PTHR12814:SF2">
    <property type="entry name" value="RNA-BINDING PROTEIN NOB1"/>
    <property type="match status" value="1"/>
</dbReference>
<feature type="compositionally biased region" description="Pro residues" evidence="9">
    <location>
        <begin position="1"/>
        <end position="12"/>
    </location>
</feature>
<dbReference type="InterPro" id="IPR039907">
    <property type="entry name" value="NOB1"/>
</dbReference>
<evidence type="ECO:0000256" key="3">
    <source>
        <dbReference type="ARBA" id="ARBA00022723"/>
    </source>
</evidence>
<evidence type="ECO:0000256" key="9">
    <source>
        <dbReference type="SAM" id="MobiDB-lite"/>
    </source>
</evidence>
<comment type="similarity">
    <text evidence="1 7">Belongs to the NOB1 family.</text>
</comment>
<feature type="region of interest" description="Disordered" evidence="9">
    <location>
        <begin position="1"/>
        <end position="21"/>
    </location>
</feature>
<dbReference type="GO" id="GO:0030688">
    <property type="term" value="C:preribosome, small subunit precursor"/>
    <property type="evidence" value="ECO:0007669"/>
    <property type="project" value="TreeGrafter"/>
</dbReference>
<dbReference type="GO" id="GO:0005730">
    <property type="term" value="C:nucleolus"/>
    <property type="evidence" value="ECO:0007669"/>
    <property type="project" value="UniProtKB-SubCell"/>
</dbReference>
<feature type="region of interest" description="Disordered" evidence="9">
    <location>
        <begin position="450"/>
        <end position="472"/>
    </location>
</feature>
<keyword evidence="3 7" id="KW-0479">Metal-binding</keyword>
<dbReference type="STRING" id="1081104.A0A167IM65"/>
<dbReference type="Pfam" id="PF17146">
    <property type="entry name" value="PIN_6"/>
    <property type="match status" value="1"/>
</dbReference>
<dbReference type="Pfam" id="PF08772">
    <property type="entry name" value="Zn_ribbon_NOB1"/>
    <property type="match status" value="1"/>
</dbReference>
<feature type="compositionally biased region" description="Low complexity" evidence="9">
    <location>
        <begin position="214"/>
        <end position="230"/>
    </location>
</feature>
<feature type="binding site" evidence="8">
    <location>
        <position position="348"/>
    </location>
    <ligand>
        <name>Zn(2+)</name>
        <dbReference type="ChEBI" id="CHEBI:29105"/>
    </ligand>
</feature>
<feature type="region of interest" description="Disordered" evidence="9">
    <location>
        <begin position="124"/>
        <end position="289"/>
    </location>
</feature>
<dbReference type="Gene3D" id="3.40.50.1010">
    <property type="entry name" value="5'-nuclease"/>
    <property type="match status" value="1"/>
</dbReference>
<dbReference type="InterPro" id="IPR017117">
    <property type="entry name" value="Nob1_euk"/>
</dbReference>
<feature type="domain" description="Ribonuclease PIN" evidence="11">
    <location>
        <begin position="26"/>
        <end position="117"/>
    </location>
</feature>
<dbReference type="CDD" id="cd09876">
    <property type="entry name" value="PIN_Nob1-like"/>
    <property type="match status" value="1"/>
</dbReference>
<keyword evidence="2" id="KW-0540">Nuclease</keyword>